<dbReference type="SMART" id="SM00345">
    <property type="entry name" value="HTH_GNTR"/>
    <property type="match status" value="1"/>
</dbReference>
<dbReference type="InterPro" id="IPR008920">
    <property type="entry name" value="TF_FadR/GntR_C"/>
</dbReference>
<accession>A0AAN0M7M5</accession>
<gene>
    <name evidence="5" type="ORF">AABB31_15520</name>
</gene>
<reference evidence="6" key="1">
    <citation type="submission" date="2024-04" db="EMBL/GenBank/DDBJ databases">
        <title>Phylogenomic analyses of a clade within the roseobacter group suggest taxonomic reassignments of species of the genera Aestuariivita, Citreicella, Loktanella, Nautella, Pelagibaca, Ruegeria, Thalassobius, Thiobacimonas and Tropicibacter, and the proposal o.</title>
        <authorList>
            <person name="Jeon C.O."/>
        </authorList>
    </citation>
    <scope>NUCLEOTIDE SEQUENCE [LARGE SCALE GENOMIC DNA]</scope>
    <source>
        <strain evidence="6">SS1-5</strain>
    </source>
</reference>
<dbReference type="Gene3D" id="1.10.10.10">
    <property type="entry name" value="Winged helix-like DNA-binding domain superfamily/Winged helix DNA-binding domain"/>
    <property type="match status" value="1"/>
</dbReference>
<dbReference type="KEGG" id="yrh:AABB31_15520"/>
<feature type="domain" description="HTH gntR-type" evidence="4">
    <location>
        <begin position="1"/>
        <end position="63"/>
    </location>
</feature>
<dbReference type="SMART" id="SM00895">
    <property type="entry name" value="FCD"/>
    <property type="match status" value="1"/>
</dbReference>
<dbReference type="AlphaFoldDB" id="A0AAN0M7M5"/>
<name>A0AAN0M7M5_9RHOB</name>
<evidence type="ECO:0000256" key="1">
    <source>
        <dbReference type="ARBA" id="ARBA00023015"/>
    </source>
</evidence>
<keyword evidence="3" id="KW-0804">Transcription</keyword>
<dbReference type="SUPFAM" id="SSF48008">
    <property type="entry name" value="GntR ligand-binding domain-like"/>
    <property type="match status" value="1"/>
</dbReference>
<dbReference type="RefSeq" id="WP_342075778.1">
    <property type="nucleotide sequence ID" value="NZ_CP151767.2"/>
</dbReference>
<keyword evidence="1" id="KW-0805">Transcription regulation</keyword>
<dbReference type="InterPro" id="IPR011711">
    <property type="entry name" value="GntR_C"/>
</dbReference>
<evidence type="ECO:0000259" key="4">
    <source>
        <dbReference type="PROSITE" id="PS50949"/>
    </source>
</evidence>
<dbReference type="Pfam" id="PF00392">
    <property type="entry name" value="GntR"/>
    <property type="match status" value="1"/>
</dbReference>
<dbReference type="EMBL" id="CP151767">
    <property type="protein sequence ID" value="WZU66455.1"/>
    <property type="molecule type" value="Genomic_DNA"/>
</dbReference>
<dbReference type="Proteomes" id="UP001470809">
    <property type="component" value="Chromosome"/>
</dbReference>
<dbReference type="InterPro" id="IPR000524">
    <property type="entry name" value="Tscrpt_reg_HTH_GntR"/>
</dbReference>
<dbReference type="SUPFAM" id="SSF46785">
    <property type="entry name" value="Winged helix' DNA-binding domain"/>
    <property type="match status" value="1"/>
</dbReference>
<dbReference type="InterPro" id="IPR036390">
    <property type="entry name" value="WH_DNA-bd_sf"/>
</dbReference>
<keyword evidence="2" id="KW-0238">DNA-binding</keyword>
<reference evidence="5 6" key="2">
    <citation type="submission" date="2024-08" db="EMBL/GenBank/DDBJ databases">
        <title>Phylogenomic analyses of a clade within the roseobacter group suggest taxonomic reassignments of species of the genera Aestuariivita, Citreicella, Loktanella, Nautella, Pelagibaca, Ruegeria, Thalassobius, Thiobacimonas and Tropicibacter, and the proposal o.</title>
        <authorList>
            <person name="Jeon C.O."/>
        </authorList>
    </citation>
    <scope>NUCLEOTIDE SEQUENCE [LARGE SCALE GENOMIC DNA]</scope>
    <source>
        <strain evidence="5 6">SS1-5</strain>
    </source>
</reference>
<sequence>MVFETLHAQILSLELLPGARISEAEVAAKLGVSRQPVRDAFNRLSNLQLLKVRPQRATVVSGFSITEIENTRFVRLAVELEIARLACQNWVPANAQLLKENIAQQRAAIKAGQTQTFHQLDYDFHKLICELGGHPLAFQTIVECKQRVDRLCMLSLASRDEVAAVLVDHESIADALSSGSIEKVETVFRRHLGRLDSVISDIYATHAEFFDN</sequence>
<dbReference type="PANTHER" id="PTHR43537:SF6">
    <property type="entry name" value="HTH-TYPE TRANSCRIPTIONAL REPRESSOR RSPR"/>
    <property type="match status" value="1"/>
</dbReference>
<protein>
    <submittedName>
        <fullName evidence="5">GntR family transcriptional regulator</fullName>
    </submittedName>
</protein>
<evidence type="ECO:0000313" key="6">
    <source>
        <dbReference type="Proteomes" id="UP001470809"/>
    </source>
</evidence>
<dbReference type="GO" id="GO:0003700">
    <property type="term" value="F:DNA-binding transcription factor activity"/>
    <property type="evidence" value="ECO:0007669"/>
    <property type="project" value="InterPro"/>
</dbReference>
<keyword evidence="6" id="KW-1185">Reference proteome</keyword>
<dbReference type="Gene3D" id="1.20.120.530">
    <property type="entry name" value="GntR ligand-binding domain-like"/>
    <property type="match status" value="1"/>
</dbReference>
<evidence type="ECO:0000256" key="2">
    <source>
        <dbReference type="ARBA" id="ARBA00023125"/>
    </source>
</evidence>
<dbReference type="CDD" id="cd07377">
    <property type="entry name" value="WHTH_GntR"/>
    <property type="match status" value="1"/>
</dbReference>
<dbReference type="Pfam" id="PF07729">
    <property type="entry name" value="FCD"/>
    <property type="match status" value="1"/>
</dbReference>
<dbReference type="PROSITE" id="PS50949">
    <property type="entry name" value="HTH_GNTR"/>
    <property type="match status" value="1"/>
</dbReference>
<evidence type="ECO:0000313" key="5">
    <source>
        <dbReference type="EMBL" id="WZU66455.1"/>
    </source>
</evidence>
<organism evidence="5 6">
    <name type="scientific">Yoonia rhodophyticola</name>
    <dbReference type="NCBI Taxonomy" id="3137370"/>
    <lineage>
        <taxon>Bacteria</taxon>
        <taxon>Pseudomonadati</taxon>
        <taxon>Pseudomonadota</taxon>
        <taxon>Alphaproteobacteria</taxon>
        <taxon>Rhodobacterales</taxon>
        <taxon>Paracoccaceae</taxon>
        <taxon>Yoonia</taxon>
    </lineage>
</organism>
<dbReference type="GO" id="GO:0003677">
    <property type="term" value="F:DNA binding"/>
    <property type="evidence" value="ECO:0007669"/>
    <property type="project" value="UniProtKB-KW"/>
</dbReference>
<dbReference type="InterPro" id="IPR036388">
    <property type="entry name" value="WH-like_DNA-bd_sf"/>
</dbReference>
<dbReference type="PANTHER" id="PTHR43537">
    <property type="entry name" value="TRANSCRIPTIONAL REGULATOR, GNTR FAMILY"/>
    <property type="match status" value="1"/>
</dbReference>
<proteinExistence type="predicted"/>
<evidence type="ECO:0000256" key="3">
    <source>
        <dbReference type="ARBA" id="ARBA00023163"/>
    </source>
</evidence>